<protein>
    <submittedName>
        <fullName evidence="2">EAL domain-containing protein</fullName>
    </submittedName>
</protein>
<dbReference type="InterPro" id="IPR001633">
    <property type="entry name" value="EAL_dom"/>
</dbReference>
<reference evidence="2 3" key="1">
    <citation type="submission" date="2023-02" db="EMBL/GenBank/DDBJ databases">
        <title>Complete genome sequence of Priestia aryabhattai G5MAi6, a methanol-tolerant strain isolated from tap water in Hong Kong.</title>
        <authorList>
            <person name="Leung K.M."/>
            <person name="Lai G.K.K."/>
            <person name="Griffin S.D.J."/>
        </authorList>
    </citation>
    <scope>NUCLEOTIDE SEQUENCE [LARGE SCALE GENOMIC DNA]</scope>
    <source>
        <strain evidence="2 3">G5MAi6</strain>
    </source>
</reference>
<evidence type="ECO:0000313" key="2">
    <source>
        <dbReference type="EMBL" id="WEA45428.1"/>
    </source>
</evidence>
<dbReference type="Proteomes" id="UP001220217">
    <property type="component" value="Chromosome"/>
</dbReference>
<dbReference type="SUPFAM" id="SSF141868">
    <property type="entry name" value="EAL domain-like"/>
    <property type="match status" value="1"/>
</dbReference>
<evidence type="ECO:0000313" key="3">
    <source>
        <dbReference type="Proteomes" id="UP001220217"/>
    </source>
</evidence>
<dbReference type="AlphaFoldDB" id="A0ABD7WYR7"/>
<dbReference type="CDD" id="cd01948">
    <property type="entry name" value="EAL"/>
    <property type="match status" value="1"/>
</dbReference>
<dbReference type="RefSeq" id="WP_275036920.1">
    <property type="nucleotide sequence ID" value="NZ_CP118718.1"/>
</dbReference>
<dbReference type="Pfam" id="PF00563">
    <property type="entry name" value="EAL"/>
    <property type="match status" value="1"/>
</dbReference>
<proteinExistence type="predicted"/>
<accession>A0ABD7WYR7</accession>
<dbReference type="PROSITE" id="PS50883">
    <property type="entry name" value="EAL"/>
    <property type="match status" value="1"/>
</dbReference>
<organism evidence="2 3">
    <name type="scientific">Priestia aryabhattai</name>
    <name type="common">Bacillus aryabhattai</name>
    <dbReference type="NCBI Taxonomy" id="412384"/>
    <lineage>
        <taxon>Bacteria</taxon>
        <taxon>Bacillati</taxon>
        <taxon>Bacillota</taxon>
        <taxon>Bacilli</taxon>
        <taxon>Bacillales</taxon>
        <taxon>Bacillaceae</taxon>
        <taxon>Priestia</taxon>
    </lineage>
</organism>
<dbReference type="InterPro" id="IPR050706">
    <property type="entry name" value="Cyclic-di-GMP_PDE-like"/>
</dbReference>
<dbReference type="SMART" id="SM00052">
    <property type="entry name" value="EAL"/>
    <property type="match status" value="1"/>
</dbReference>
<dbReference type="EMBL" id="CP118718">
    <property type="protein sequence ID" value="WEA45428.1"/>
    <property type="molecule type" value="Genomic_DNA"/>
</dbReference>
<evidence type="ECO:0000259" key="1">
    <source>
        <dbReference type="PROSITE" id="PS50883"/>
    </source>
</evidence>
<name>A0ABD7WYR7_PRIAR</name>
<dbReference type="PANTHER" id="PTHR33121">
    <property type="entry name" value="CYCLIC DI-GMP PHOSPHODIESTERASE PDEF"/>
    <property type="match status" value="1"/>
</dbReference>
<feature type="domain" description="EAL" evidence="1">
    <location>
        <begin position="1"/>
        <end position="250"/>
    </location>
</feature>
<dbReference type="InterPro" id="IPR035919">
    <property type="entry name" value="EAL_sf"/>
</dbReference>
<sequence>MEVYLNHILKGQKFQFFYQPIYDLNTWHIFAFESLLRVPDQPKLHIEELFSIARRNHTLYELDTFAITGAVETFPFALFTEPQLFINLFPSTLLDNRFEYFLYQLIMKYPQAKGKIVFELNESAKELESWTTVPALAKKIQWLNQSNIPIAIDDVGTGSATLKQVIEYKPKYIKLDRYFAKDLASSKEKQQIVQLLTNYNVEYTTLILEGIEDEKDLAIARALNVPFAQGYLIGKPQPISYYKTQYTFHNSIYKYQ</sequence>
<dbReference type="Gene3D" id="3.20.20.450">
    <property type="entry name" value="EAL domain"/>
    <property type="match status" value="1"/>
</dbReference>
<gene>
    <name evidence="2" type="ORF">PWO00_05505</name>
</gene>
<dbReference type="PANTHER" id="PTHR33121:SF76">
    <property type="entry name" value="SIGNALING PROTEIN"/>
    <property type="match status" value="1"/>
</dbReference>